<evidence type="ECO:0000313" key="2">
    <source>
        <dbReference type="EMBL" id="OOF77467.1"/>
    </source>
</evidence>
<comment type="caution">
    <text evidence="2">The sequence shown here is derived from an EMBL/GenBank/DDBJ whole genome shotgun (WGS) entry which is preliminary data.</text>
</comment>
<evidence type="ECO:0000259" key="1">
    <source>
        <dbReference type="Pfam" id="PF00535"/>
    </source>
</evidence>
<feature type="domain" description="Glycosyltransferase 2-like" evidence="1">
    <location>
        <begin position="10"/>
        <end position="116"/>
    </location>
</feature>
<dbReference type="AlphaFoldDB" id="A0A1V3KIH9"/>
<dbReference type="Pfam" id="PF00535">
    <property type="entry name" value="Glycos_transf_2"/>
    <property type="match status" value="1"/>
</dbReference>
<dbReference type="GO" id="GO:0016758">
    <property type="term" value="F:hexosyltransferase activity"/>
    <property type="evidence" value="ECO:0007669"/>
    <property type="project" value="UniProtKB-ARBA"/>
</dbReference>
<dbReference type="CDD" id="cd00761">
    <property type="entry name" value="Glyco_tranf_GTA_type"/>
    <property type="match status" value="1"/>
</dbReference>
<proteinExistence type="predicted"/>
<dbReference type="PANTHER" id="PTHR22916:SF3">
    <property type="entry name" value="UDP-GLCNAC:BETAGAL BETA-1,3-N-ACETYLGLUCOSAMINYLTRANSFERASE-LIKE PROTEIN 1"/>
    <property type="match status" value="1"/>
</dbReference>
<dbReference type="Proteomes" id="UP000189114">
    <property type="component" value="Unassembled WGS sequence"/>
</dbReference>
<sequence length="303" mass="34804">MPHNTSPLFSIIVPVYNVETFVHKALSSVLEQDFDQYELIVINDGSTDQSGNICYSLAQKFPQITFIQTPNNGVSSARNVGLKIAKGHYVMFLDGDDFWEGKNILSDIAKIIKEKNEPDIIFHSFKIIHLNNPSQSPDIINIDESNLSGDYYNDFNLLVSRWIYKSSACSKIVKRELIIKNNIFFPIGKRYEDSEWSFKLAKYIHQYAIYNNTFYSYHAGRPGSTTVSIPTKNVKDFLSIILFELKELAEIKQHRAGLFEGLLAYIQRELYFATKFFISLPENDKQNLVGDLIKCCSLRDSYM</sequence>
<dbReference type="PANTHER" id="PTHR22916">
    <property type="entry name" value="GLYCOSYLTRANSFERASE"/>
    <property type="match status" value="1"/>
</dbReference>
<dbReference type="Gene3D" id="3.90.550.10">
    <property type="entry name" value="Spore Coat Polysaccharide Biosynthesis Protein SpsA, Chain A"/>
    <property type="match status" value="1"/>
</dbReference>
<dbReference type="InterPro" id="IPR029044">
    <property type="entry name" value="Nucleotide-diphossugar_trans"/>
</dbReference>
<accession>A0A1V3KIH9</accession>
<organism evidence="2 3">
    <name type="scientific">Rodentibacter caecimuris</name>
    <dbReference type="NCBI Taxonomy" id="1796644"/>
    <lineage>
        <taxon>Bacteria</taxon>
        <taxon>Pseudomonadati</taxon>
        <taxon>Pseudomonadota</taxon>
        <taxon>Gammaproteobacteria</taxon>
        <taxon>Pasteurellales</taxon>
        <taxon>Pasteurellaceae</taxon>
        <taxon>Rodentibacter</taxon>
    </lineage>
</organism>
<dbReference type="RefSeq" id="WP_077587106.1">
    <property type="nucleotide sequence ID" value="NZ_MLAE01000042.1"/>
</dbReference>
<dbReference type="InterPro" id="IPR001173">
    <property type="entry name" value="Glyco_trans_2-like"/>
</dbReference>
<protein>
    <recommendedName>
        <fullName evidence="1">Glycosyltransferase 2-like domain-containing protein</fullName>
    </recommendedName>
</protein>
<evidence type="ECO:0000313" key="3">
    <source>
        <dbReference type="Proteomes" id="UP000189114"/>
    </source>
</evidence>
<name>A0A1V3KIH9_9PAST</name>
<dbReference type="SUPFAM" id="SSF53448">
    <property type="entry name" value="Nucleotide-diphospho-sugar transferases"/>
    <property type="match status" value="1"/>
</dbReference>
<dbReference type="EMBL" id="MLAE01000042">
    <property type="protein sequence ID" value="OOF77467.1"/>
    <property type="molecule type" value="Genomic_DNA"/>
</dbReference>
<gene>
    <name evidence="2" type="ORF">BKG96_08355</name>
</gene>
<reference evidence="3" key="1">
    <citation type="submission" date="2016-10" db="EMBL/GenBank/DDBJ databases">
        <title>Rodentibacter gen. nov. and new species.</title>
        <authorList>
            <person name="Christensen H."/>
        </authorList>
    </citation>
    <scope>NUCLEOTIDE SEQUENCE [LARGE SCALE GENOMIC DNA]</scope>
    <source>
        <strain evidence="3">Ppn152</strain>
    </source>
</reference>